<protein>
    <submittedName>
        <fullName evidence="1">SusC/RagA family protein</fullName>
    </submittedName>
</protein>
<feature type="non-terminal residue" evidence="1">
    <location>
        <position position="1"/>
    </location>
</feature>
<reference evidence="1 2" key="1">
    <citation type="journal article" date="2019" name="Nat. Med.">
        <title>A library of human gut bacterial isolates paired with longitudinal multiomics data enables mechanistic microbiome research.</title>
        <authorList>
            <person name="Poyet M."/>
            <person name="Groussin M."/>
            <person name="Gibbons S.M."/>
            <person name="Avila-Pacheco J."/>
            <person name="Jiang X."/>
            <person name="Kearney S.M."/>
            <person name="Perrotta A.R."/>
            <person name="Berdy B."/>
            <person name="Zhao S."/>
            <person name="Lieberman T.D."/>
            <person name="Swanson P.K."/>
            <person name="Smith M."/>
            <person name="Roesemann S."/>
            <person name="Alexander J.E."/>
            <person name="Rich S.A."/>
            <person name="Livny J."/>
            <person name="Vlamakis H."/>
            <person name="Clish C."/>
            <person name="Bullock K."/>
            <person name="Deik A."/>
            <person name="Scott J."/>
            <person name="Pierce K.A."/>
            <person name="Xavier R.J."/>
            <person name="Alm E.J."/>
        </authorList>
    </citation>
    <scope>NUCLEOTIDE SEQUENCE [LARGE SCALE GENOMIC DNA]</scope>
    <source>
        <strain evidence="1 2">BIOML-A163</strain>
    </source>
</reference>
<name>A0A5M5BZ85_BACOV</name>
<dbReference type="SUPFAM" id="SSF56935">
    <property type="entry name" value="Porins"/>
    <property type="match status" value="1"/>
</dbReference>
<evidence type="ECO:0000313" key="1">
    <source>
        <dbReference type="EMBL" id="KAA3940217.1"/>
    </source>
</evidence>
<evidence type="ECO:0000313" key="2">
    <source>
        <dbReference type="Proteomes" id="UP000323717"/>
    </source>
</evidence>
<comment type="caution">
    <text evidence="1">The sequence shown here is derived from an EMBL/GenBank/DDBJ whole genome shotgun (WGS) entry which is preliminary data.</text>
</comment>
<accession>A0A5M5BZ85</accession>
<proteinExistence type="predicted"/>
<organism evidence="1 2">
    <name type="scientific">Bacteroides ovatus</name>
    <dbReference type="NCBI Taxonomy" id="28116"/>
    <lineage>
        <taxon>Bacteria</taxon>
        <taxon>Pseudomonadati</taxon>
        <taxon>Bacteroidota</taxon>
        <taxon>Bacteroidia</taxon>
        <taxon>Bacteroidales</taxon>
        <taxon>Bacteroidaceae</taxon>
        <taxon>Bacteroides</taxon>
    </lineage>
</organism>
<dbReference type="AlphaFoldDB" id="A0A5M5BZ85"/>
<sequence>QGLFQSEEEIANSATMPDRPAYPGYIKYMDRNGDGIITVNQDQGYVGKSSRPTHTGSFNLFGNWKGFDFDILASWGLGSDVALTGVYTATGSSGIQSATAFTRPFYQNGNAPVYLVANSWTPENTNAEFPCLEINPRSLNNGLASTFWYRNGNYLRIKTAQIGYNFPKKWLSPLGVEALRLYVEGYNLLTFSAVSKYNIDPESPAVNNGYYPQQRTYTLGAKITF</sequence>
<gene>
    <name evidence="1" type="ORF">F3D71_23680</name>
</gene>
<dbReference type="Proteomes" id="UP000323717">
    <property type="component" value="Unassembled WGS sequence"/>
</dbReference>
<dbReference type="EMBL" id="VWLE01000494">
    <property type="protein sequence ID" value="KAA3940217.1"/>
    <property type="molecule type" value="Genomic_DNA"/>
</dbReference>